<organism evidence="4 5">
    <name type="scientific">Ruminococcus albus SY3</name>
    <dbReference type="NCBI Taxonomy" id="1341156"/>
    <lineage>
        <taxon>Bacteria</taxon>
        <taxon>Bacillati</taxon>
        <taxon>Bacillota</taxon>
        <taxon>Clostridia</taxon>
        <taxon>Eubacteriales</taxon>
        <taxon>Oscillospiraceae</taxon>
        <taxon>Ruminococcus</taxon>
    </lineage>
</organism>
<evidence type="ECO:0000313" key="5">
    <source>
        <dbReference type="Proteomes" id="UP000021369"/>
    </source>
</evidence>
<keyword evidence="5" id="KW-1185">Reference proteome</keyword>
<evidence type="ECO:0000259" key="3">
    <source>
        <dbReference type="Pfam" id="PF02397"/>
    </source>
</evidence>
<proteinExistence type="inferred from homology"/>
<evidence type="ECO:0000313" key="4">
    <source>
        <dbReference type="EMBL" id="EXM40866.1"/>
    </source>
</evidence>
<feature type="domain" description="Bacterial sugar transferase" evidence="3">
    <location>
        <begin position="50"/>
        <end position="235"/>
    </location>
</feature>
<dbReference type="Proteomes" id="UP000021369">
    <property type="component" value="Unassembled WGS sequence"/>
</dbReference>
<name>A0A011VZV7_RUMAL</name>
<dbReference type="InterPro" id="IPR003362">
    <property type="entry name" value="Bact_transf"/>
</dbReference>
<dbReference type="Pfam" id="PF02397">
    <property type="entry name" value="Bac_transf"/>
    <property type="match status" value="1"/>
</dbReference>
<dbReference type="PATRIC" id="fig|1341156.4.peg.539"/>
<dbReference type="OrthoDB" id="9808602at2"/>
<dbReference type="PANTHER" id="PTHR30576:SF0">
    <property type="entry name" value="UNDECAPRENYL-PHOSPHATE N-ACETYLGALACTOSAMINYL 1-PHOSPHATE TRANSFERASE-RELATED"/>
    <property type="match status" value="1"/>
</dbReference>
<comment type="similarity">
    <text evidence="1">Belongs to the bacterial sugar transferase family.</text>
</comment>
<evidence type="ECO:0000256" key="2">
    <source>
        <dbReference type="SAM" id="Phobius"/>
    </source>
</evidence>
<keyword evidence="2" id="KW-0812">Transmembrane</keyword>
<keyword evidence="2" id="KW-0472">Membrane</keyword>
<dbReference type="EMBL" id="JEOB01000001">
    <property type="protein sequence ID" value="EXM40866.1"/>
    <property type="molecule type" value="Genomic_DNA"/>
</dbReference>
<feature type="transmembrane region" description="Helical" evidence="2">
    <location>
        <begin position="59"/>
        <end position="78"/>
    </location>
</feature>
<gene>
    <name evidence="4" type="ORF">RASY3_04125</name>
</gene>
<comment type="caution">
    <text evidence="4">The sequence shown here is derived from an EMBL/GenBank/DDBJ whole genome shotgun (WGS) entry which is preliminary data.</text>
</comment>
<dbReference type="GO" id="GO:0016780">
    <property type="term" value="F:phosphotransferase activity, for other substituted phosphate groups"/>
    <property type="evidence" value="ECO:0007669"/>
    <property type="project" value="TreeGrafter"/>
</dbReference>
<protein>
    <submittedName>
        <fullName evidence="4">Multidrug MFS transporter</fullName>
    </submittedName>
</protein>
<dbReference type="PANTHER" id="PTHR30576">
    <property type="entry name" value="COLANIC BIOSYNTHESIS UDP-GLUCOSE LIPID CARRIER TRANSFERASE"/>
    <property type="match status" value="1"/>
</dbReference>
<dbReference type="AlphaFoldDB" id="A0A011VZV7"/>
<keyword evidence="2" id="KW-1133">Transmembrane helix</keyword>
<sequence length="239" mass="27229">MMNLSAQTDTSILAGSIEMTSYSETALQEREITVSHGILYRKKPVYEKIKRAFDVTSSLIALIMLAPLMLVVMVLIVIDDFGSPFYMQERVGKDGKIFKIYKFRSMYKKADKKLEELLAKDECKGATFKMKNDPRITKIGHIIRKTSIDELPQLINILKGEMSIIGPRPFIPREQANLPDDRLLVTPGLSCYWQIGGKNSLTTEEQIELDRKYIKERSVFVDIGIIIKTVLFVFKIGNS</sequence>
<reference evidence="4 5" key="1">
    <citation type="submission" date="2013-06" db="EMBL/GenBank/DDBJ databases">
        <title>Rumen cellulosomics: divergent fiber-degrading strategies revealed by comparative genome-wide analysis of six Ruminococcal strains.</title>
        <authorList>
            <person name="Dassa B."/>
            <person name="Borovok I."/>
            <person name="Lamed R."/>
            <person name="Flint H."/>
            <person name="Yeoman C.J."/>
            <person name="White B."/>
            <person name="Bayer E.A."/>
        </authorList>
    </citation>
    <scope>NUCLEOTIDE SEQUENCE [LARGE SCALE GENOMIC DNA]</scope>
    <source>
        <strain evidence="4 5">SY3</strain>
    </source>
</reference>
<dbReference type="RefSeq" id="WP_080691313.1">
    <property type="nucleotide sequence ID" value="NZ_JEOB01000001.1"/>
</dbReference>
<accession>A0A011VZV7</accession>
<evidence type="ECO:0000256" key="1">
    <source>
        <dbReference type="ARBA" id="ARBA00006464"/>
    </source>
</evidence>